<dbReference type="EMBL" id="AUYC01000095">
    <property type="protein sequence ID" value="KZN57627.1"/>
    <property type="molecule type" value="Genomic_DNA"/>
</dbReference>
<sequence>MSMTFKDVKQSAVAIEFGQPRLKCDCCKRIDRPLHTGITQTDWLKAANAVGWRHVTHEAFDFDSVCPTCVAEFTAEVKEAV</sequence>
<organism evidence="1 2">
    <name type="scientific">Pseudoalteromonas luteoviolacea CPMOR-1</name>
    <dbReference type="NCBI Taxonomy" id="1365248"/>
    <lineage>
        <taxon>Bacteria</taxon>
        <taxon>Pseudomonadati</taxon>
        <taxon>Pseudomonadota</taxon>
        <taxon>Gammaproteobacteria</taxon>
        <taxon>Alteromonadales</taxon>
        <taxon>Pseudoalteromonadaceae</taxon>
        <taxon>Pseudoalteromonas</taxon>
    </lineage>
</organism>
<evidence type="ECO:0000313" key="1">
    <source>
        <dbReference type="EMBL" id="KZN57627.1"/>
    </source>
</evidence>
<dbReference type="Proteomes" id="UP000076486">
    <property type="component" value="Unassembled WGS sequence"/>
</dbReference>
<dbReference type="RefSeq" id="WP_063370405.1">
    <property type="nucleotide sequence ID" value="NZ_AUYC01000095.1"/>
</dbReference>
<evidence type="ECO:0000313" key="2">
    <source>
        <dbReference type="Proteomes" id="UP000076486"/>
    </source>
</evidence>
<dbReference type="AlphaFoldDB" id="A0A167H4L0"/>
<comment type="caution">
    <text evidence="1">The sequence shown here is derived from an EMBL/GenBank/DDBJ whole genome shotgun (WGS) entry which is preliminary data.</text>
</comment>
<name>A0A167H4L0_9GAMM</name>
<gene>
    <name evidence="1" type="ORF">N473_07055</name>
</gene>
<accession>A0A167H4L0</accession>
<proteinExistence type="predicted"/>
<protein>
    <submittedName>
        <fullName evidence="1">Uncharacterized protein</fullName>
    </submittedName>
</protein>
<dbReference type="PATRIC" id="fig|1365248.3.peg.5438"/>
<reference evidence="1 2" key="1">
    <citation type="submission" date="2013-07" db="EMBL/GenBank/DDBJ databases">
        <title>Comparative Genomic and Metabolomic Analysis of Twelve Strains of Pseudoalteromonas luteoviolacea.</title>
        <authorList>
            <person name="Vynne N.G."/>
            <person name="Mansson M."/>
            <person name="Gram L."/>
        </authorList>
    </citation>
    <scope>NUCLEOTIDE SEQUENCE [LARGE SCALE GENOMIC DNA]</scope>
    <source>
        <strain evidence="1 2">CPMOR-1</strain>
    </source>
</reference>